<evidence type="ECO:0000259" key="6">
    <source>
        <dbReference type="Pfam" id="PF01545"/>
    </source>
</evidence>
<proteinExistence type="predicted"/>
<evidence type="ECO:0000313" key="7">
    <source>
        <dbReference type="EMBL" id="MCV7628595.1"/>
    </source>
</evidence>
<dbReference type="SUPFAM" id="SSF161111">
    <property type="entry name" value="Cation efflux protein transmembrane domain-like"/>
    <property type="match status" value="1"/>
</dbReference>
<dbReference type="Gene3D" id="1.20.1510.10">
    <property type="entry name" value="Cation efflux protein transmembrane domain"/>
    <property type="match status" value="1"/>
</dbReference>
<feature type="transmembrane region" description="Helical" evidence="5">
    <location>
        <begin position="78"/>
        <end position="97"/>
    </location>
</feature>
<evidence type="ECO:0000256" key="5">
    <source>
        <dbReference type="SAM" id="Phobius"/>
    </source>
</evidence>
<dbReference type="EMBL" id="JALXKZ020000006">
    <property type="protein sequence ID" value="MCV7628595.1"/>
    <property type="molecule type" value="Genomic_DNA"/>
</dbReference>
<keyword evidence="4 5" id="KW-0472">Membrane</keyword>
<feature type="transmembrane region" description="Helical" evidence="5">
    <location>
        <begin position="150"/>
        <end position="182"/>
    </location>
</feature>
<keyword evidence="3 5" id="KW-1133">Transmembrane helix</keyword>
<evidence type="ECO:0000256" key="2">
    <source>
        <dbReference type="ARBA" id="ARBA00022692"/>
    </source>
</evidence>
<evidence type="ECO:0000256" key="1">
    <source>
        <dbReference type="ARBA" id="ARBA00004141"/>
    </source>
</evidence>
<dbReference type="GO" id="GO:0008324">
    <property type="term" value="F:monoatomic cation transmembrane transporter activity"/>
    <property type="evidence" value="ECO:0007669"/>
    <property type="project" value="InterPro"/>
</dbReference>
<feature type="transmembrane region" description="Helical" evidence="5">
    <location>
        <begin position="52"/>
        <end position="71"/>
    </location>
</feature>
<feature type="transmembrane region" description="Helical" evidence="5">
    <location>
        <begin position="109"/>
        <end position="129"/>
    </location>
</feature>
<evidence type="ECO:0000256" key="3">
    <source>
        <dbReference type="ARBA" id="ARBA00022989"/>
    </source>
</evidence>
<comment type="caution">
    <text evidence="7">The sequence shown here is derived from an EMBL/GenBank/DDBJ whole genome shotgun (WGS) entry which is preliminary data.</text>
</comment>
<sequence length="211" mass="21482">MNRAAAADRRRARALRGTVLAVALLNGAYLVVEIILALGIGSVALVADSVDFFEDFAVNLLIFVALGWTAARQAVIGKVMAGIIVLPAVAALVMAATKVGDPEPPAAGVLLGVAVGSILVNLVCVALLSRVRTDGGSLTRAAWLAARNDLVAGAMLIALSGITVLTASGWADIIVGVLLVLLNGSAAKEIWEAATEEHLAAQALAGEVDDD</sequence>
<dbReference type="InterPro" id="IPR058533">
    <property type="entry name" value="Cation_efflux_TM"/>
</dbReference>
<name>A0AAP3AI92_MICLU</name>
<dbReference type="RefSeq" id="WP_387101986.1">
    <property type="nucleotide sequence ID" value="NZ_JBIAEF010000005.1"/>
</dbReference>
<gene>
    <name evidence="7" type="ORF">M3A82_004460</name>
</gene>
<dbReference type="Pfam" id="PF01545">
    <property type="entry name" value="Cation_efflux"/>
    <property type="match status" value="1"/>
</dbReference>
<dbReference type="InterPro" id="IPR027469">
    <property type="entry name" value="Cation_efflux_TMD_sf"/>
</dbReference>
<organism evidence="7 8">
    <name type="scientific">Micrococcus luteus</name>
    <name type="common">Micrococcus lysodeikticus</name>
    <dbReference type="NCBI Taxonomy" id="1270"/>
    <lineage>
        <taxon>Bacteria</taxon>
        <taxon>Bacillati</taxon>
        <taxon>Actinomycetota</taxon>
        <taxon>Actinomycetes</taxon>
        <taxon>Micrococcales</taxon>
        <taxon>Micrococcaceae</taxon>
        <taxon>Micrococcus</taxon>
    </lineage>
</organism>
<protein>
    <submittedName>
        <fullName evidence="7">Cation transporter</fullName>
    </submittedName>
</protein>
<evidence type="ECO:0000256" key="4">
    <source>
        <dbReference type="ARBA" id="ARBA00023136"/>
    </source>
</evidence>
<accession>A0AAP3AI92</accession>
<dbReference type="Proteomes" id="UP001205867">
    <property type="component" value="Unassembled WGS sequence"/>
</dbReference>
<feature type="domain" description="Cation efflux protein transmembrane" evidence="6">
    <location>
        <begin position="20"/>
        <end position="182"/>
    </location>
</feature>
<dbReference type="GO" id="GO:0016020">
    <property type="term" value="C:membrane"/>
    <property type="evidence" value="ECO:0007669"/>
    <property type="project" value="UniProtKB-SubCell"/>
</dbReference>
<reference evidence="7" key="1">
    <citation type="submission" date="2023-06" db="EMBL/GenBank/DDBJ databases">
        <title>lsaBGC provides a comprehensive framework for evolutionary analysis of biosynthetic gene clusters within focal taxa.</title>
        <authorList>
            <person name="Salamzade R."/>
            <person name="Sandstrom S."/>
            <person name="Kalan L.R."/>
        </authorList>
    </citation>
    <scope>NUCLEOTIDE SEQUENCE</scope>
    <source>
        <strain evidence="7">P3-SID899</strain>
    </source>
</reference>
<keyword evidence="2 5" id="KW-0812">Transmembrane</keyword>
<evidence type="ECO:0000313" key="8">
    <source>
        <dbReference type="Proteomes" id="UP001205867"/>
    </source>
</evidence>
<dbReference type="AlphaFoldDB" id="A0AAP3AI92"/>
<feature type="transmembrane region" description="Helical" evidence="5">
    <location>
        <begin position="20"/>
        <end position="46"/>
    </location>
</feature>
<comment type="subcellular location">
    <subcellularLocation>
        <location evidence="1">Membrane</location>
        <topology evidence="1">Multi-pass membrane protein</topology>
    </subcellularLocation>
</comment>